<name>A0A849JSQ3_9MICO</name>
<keyword evidence="1" id="KW-0732">Signal</keyword>
<reference evidence="2 3" key="1">
    <citation type="submission" date="2020-05" db="EMBL/GenBank/DDBJ databases">
        <title>Genome sequence of Isoptericola sp. JC619 isolated from Chilika lagoon, India.</title>
        <authorList>
            <person name="Kumar D."/>
            <person name="Appam K."/>
            <person name="Gandham S."/>
            <person name="Uppada J."/>
            <person name="Sasikala C."/>
            <person name="Venkata Ramana C."/>
        </authorList>
    </citation>
    <scope>NUCLEOTIDE SEQUENCE [LARGE SCALE GENOMIC DNA]</scope>
    <source>
        <strain evidence="2 3">JC619</strain>
    </source>
</reference>
<gene>
    <name evidence="2" type="ORF">HLI28_02675</name>
</gene>
<dbReference type="Proteomes" id="UP000557204">
    <property type="component" value="Unassembled WGS sequence"/>
</dbReference>
<accession>A0A849JSQ3</accession>
<evidence type="ECO:0000313" key="2">
    <source>
        <dbReference type="EMBL" id="NNU26446.1"/>
    </source>
</evidence>
<sequence>MKRMIVASVVGALLAVGGVAAPATAGSGSVTDSDTEGRSVRMTVTTPKYVTINRAGYTKVPVTAKLAFSGPGTFTGWWGDAGYATAESINGDWQFSWADFTDTVETTKKTTVVFRKYDRLAPQRLAVGAETAPVYGGSLLYPFDDHLTTVYLRNARKVVGTDAYRKSGSRAYVQVRGTVKENVWKSSTSYEGTWRARKGVEVAIQFKPDGAASWSTVKYVTTGTGGEVVTRIRKGKAGTVRIVVAPTNRTTAATGTDGVGAR</sequence>
<proteinExistence type="predicted"/>
<organism evidence="2 3">
    <name type="scientific">Isoptericola sediminis</name>
    <dbReference type="NCBI Taxonomy" id="2733572"/>
    <lineage>
        <taxon>Bacteria</taxon>
        <taxon>Bacillati</taxon>
        <taxon>Actinomycetota</taxon>
        <taxon>Actinomycetes</taxon>
        <taxon>Micrococcales</taxon>
        <taxon>Promicromonosporaceae</taxon>
        <taxon>Isoptericola</taxon>
    </lineage>
</organism>
<keyword evidence="3" id="KW-1185">Reference proteome</keyword>
<comment type="caution">
    <text evidence="2">The sequence shown here is derived from an EMBL/GenBank/DDBJ whole genome shotgun (WGS) entry which is preliminary data.</text>
</comment>
<dbReference type="EMBL" id="JABFAJ010000003">
    <property type="protein sequence ID" value="NNU26446.1"/>
    <property type="molecule type" value="Genomic_DNA"/>
</dbReference>
<feature type="signal peptide" evidence="1">
    <location>
        <begin position="1"/>
        <end position="25"/>
    </location>
</feature>
<dbReference type="RefSeq" id="WP_171245926.1">
    <property type="nucleotide sequence ID" value="NZ_JABFAJ010000003.1"/>
</dbReference>
<protein>
    <submittedName>
        <fullName evidence="2">Uncharacterized protein</fullName>
    </submittedName>
</protein>
<dbReference type="AlphaFoldDB" id="A0A849JSQ3"/>
<feature type="chain" id="PRO_5032372788" evidence="1">
    <location>
        <begin position="26"/>
        <end position="262"/>
    </location>
</feature>
<evidence type="ECO:0000256" key="1">
    <source>
        <dbReference type="SAM" id="SignalP"/>
    </source>
</evidence>
<evidence type="ECO:0000313" key="3">
    <source>
        <dbReference type="Proteomes" id="UP000557204"/>
    </source>
</evidence>